<dbReference type="Pfam" id="PF14799">
    <property type="entry name" value="FAM195"/>
    <property type="match status" value="1"/>
</dbReference>
<evidence type="ECO:0000256" key="3">
    <source>
        <dbReference type="ARBA" id="ARBA00010821"/>
    </source>
</evidence>
<protein>
    <submittedName>
        <fullName evidence="6">Putative transcription factor mafb</fullName>
    </submittedName>
</protein>
<name>A0A1L8DFS3_9DIPT</name>
<dbReference type="GO" id="GO:0010494">
    <property type="term" value="C:cytoplasmic stress granule"/>
    <property type="evidence" value="ECO:0007669"/>
    <property type="project" value="UniProtKB-SubCell"/>
</dbReference>
<evidence type="ECO:0000256" key="2">
    <source>
        <dbReference type="ARBA" id="ARBA00004210"/>
    </source>
</evidence>
<dbReference type="GO" id="GO:0005634">
    <property type="term" value="C:nucleus"/>
    <property type="evidence" value="ECO:0007669"/>
    <property type="project" value="UniProtKB-SubCell"/>
</dbReference>
<evidence type="ECO:0000256" key="1">
    <source>
        <dbReference type="ARBA" id="ARBA00004123"/>
    </source>
</evidence>
<dbReference type="AlphaFoldDB" id="A0A1L8DFS3"/>
<evidence type="ECO:0000256" key="4">
    <source>
        <dbReference type="ARBA" id="ARBA00022490"/>
    </source>
</evidence>
<evidence type="ECO:0000313" key="6">
    <source>
        <dbReference type="EMBL" id="JAV05210.1"/>
    </source>
</evidence>
<organism evidence="6">
    <name type="scientific">Nyssomyia neivai</name>
    <dbReference type="NCBI Taxonomy" id="330878"/>
    <lineage>
        <taxon>Eukaryota</taxon>
        <taxon>Metazoa</taxon>
        <taxon>Ecdysozoa</taxon>
        <taxon>Arthropoda</taxon>
        <taxon>Hexapoda</taxon>
        <taxon>Insecta</taxon>
        <taxon>Pterygota</taxon>
        <taxon>Neoptera</taxon>
        <taxon>Endopterygota</taxon>
        <taxon>Diptera</taxon>
        <taxon>Nematocera</taxon>
        <taxon>Psychodoidea</taxon>
        <taxon>Psychodidae</taxon>
        <taxon>Nyssomyia</taxon>
    </lineage>
</organism>
<dbReference type="EMBL" id="GFDF01008874">
    <property type="protein sequence ID" value="JAV05210.1"/>
    <property type="molecule type" value="Transcribed_RNA"/>
</dbReference>
<keyword evidence="4" id="KW-0963">Cytoplasm</keyword>
<comment type="subcellular location">
    <subcellularLocation>
        <location evidence="2">Cytoplasm</location>
        <location evidence="2">Stress granule</location>
    </subcellularLocation>
    <subcellularLocation>
        <location evidence="1">Nucleus</location>
    </subcellularLocation>
</comment>
<sequence>MDRNMRQVAFVGHSRQQHNVNNIFRPRDNAFAPSGRLEPPMRETHHDELIKYIQEAWTKVSEGAALYKGVPESRLANFTPFDLESWWGRRMVQNVQKTCPQQ</sequence>
<dbReference type="InterPro" id="IPR029428">
    <property type="entry name" value="MCRIP"/>
</dbReference>
<comment type="similarity">
    <text evidence="3">Belongs to the MCRIP family.</text>
</comment>
<accession>A0A1L8DFS3</accession>
<proteinExistence type="inferred from homology"/>
<reference evidence="6" key="1">
    <citation type="submission" date="2016-12" db="EMBL/GenBank/DDBJ databases">
        <title>An insight into the sialome and mialome of the sand fly, Nyssomyia neivai.</title>
        <authorList>
            <person name="Sebastian V."/>
            <person name="Goulart T.M."/>
            <person name="Oliveira W."/>
            <person name="Calvo E."/>
            <person name="Oliveira L.F."/>
            <person name="Pinto M.C."/>
            <person name="Rosselino A.M."/>
            <person name="Ribeiro J.M."/>
        </authorList>
    </citation>
    <scope>NUCLEOTIDE SEQUENCE</scope>
</reference>
<evidence type="ECO:0000256" key="5">
    <source>
        <dbReference type="ARBA" id="ARBA00023242"/>
    </source>
</evidence>
<keyword evidence="5" id="KW-0539">Nucleus</keyword>